<feature type="compositionally biased region" description="Basic and acidic residues" evidence="7">
    <location>
        <begin position="1132"/>
        <end position="1154"/>
    </location>
</feature>
<evidence type="ECO:0000256" key="2">
    <source>
        <dbReference type="ARBA" id="ARBA00023015"/>
    </source>
</evidence>
<feature type="region of interest" description="Disordered" evidence="7">
    <location>
        <begin position="1117"/>
        <end position="1158"/>
    </location>
</feature>
<keyword evidence="5" id="KW-0539">Nucleus</keyword>
<dbReference type="PANTHER" id="PTHR13690:SF80">
    <property type="entry name" value="BZIP TRANSCRIPTION FACTOR FAMILY PROTEIN-RELATED"/>
    <property type="match status" value="1"/>
</dbReference>
<keyword evidence="6" id="KW-0175">Coiled coil</keyword>
<keyword evidence="4" id="KW-0804">Transcription</keyword>
<proteinExistence type="predicted"/>
<evidence type="ECO:0000256" key="1">
    <source>
        <dbReference type="ARBA" id="ARBA00004123"/>
    </source>
</evidence>
<feature type="coiled-coil region" evidence="6">
    <location>
        <begin position="754"/>
        <end position="788"/>
    </location>
</feature>
<evidence type="ECO:0000256" key="7">
    <source>
        <dbReference type="SAM" id="MobiDB-lite"/>
    </source>
</evidence>
<feature type="compositionally biased region" description="Polar residues" evidence="7">
    <location>
        <begin position="343"/>
        <end position="356"/>
    </location>
</feature>
<evidence type="ECO:0000313" key="9">
    <source>
        <dbReference type="EMBL" id="KAG7636112.1"/>
    </source>
</evidence>
<dbReference type="Proteomes" id="UP000694240">
    <property type="component" value="Chromosome 2"/>
</dbReference>
<feature type="compositionally biased region" description="Low complexity" evidence="7">
    <location>
        <begin position="19"/>
        <end position="34"/>
    </location>
</feature>
<protein>
    <submittedName>
        <fullName evidence="9">Basic-leucine zipper domain</fullName>
    </submittedName>
</protein>
<dbReference type="InterPro" id="IPR004827">
    <property type="entry name" value="bZIP"/>
</dbReference>
<evidence type="ECO:0000256" key="5">
    <source>
        <dbReference type="ARBA" id="ARBA00023242"/>
    </source>
</evidence>
<dbReference type="GO" id="GO:0003700">
    <property type="term" value="F:DNA-binding transcription factor activity"/>
    <property type="evidence" value="ECO:0007669"/>
    <property type="project" value="InterPro"/>
</dbReference>
<name>A0A8T2FJ86_9BRAS</name>
<dbReference type="EMBL" id="JAEFBK010000002">
    <property type="protein sequence ID" value="KAG7636112.1"/>
    <property type="molecule type" value="Genomic_DNA"/>
</dbReference>
<dbReference type="PROSITE" id="PS50217">
    <property type="entry name" value="BZIP"/>
    <property type="match status" value="1"/>
</dbReference>
<comment type="subcellular location">
    <subcellularLocation>
        <location evidence="1">Nucleus</location>
    </subcellularLocation>
</comment>
<dbReference type="InterPro" id="IPR044759">
    <property type="entry name" value="bZIP_RF2"/>
</dbReference>
<evidence type="ECO:0000256" key="6">
    <source>
        <dbReference type="SAM" id="Coils"/>
    </source>
</evidence>
<feature type="region of interest" description="Disordered" evidence="7">
    <location>
        <begin position="656"/>
        <end position="706"/>
    </location>
</feature>
<dbReference type="GO" id="GO:0003677">
    <property type="term" value="F:DNA binding"/>
    <property type="evidence" value="ECO:0007669"/>
    <property type="project" value="UniProtKB-KW"/>
</dbReference>
<dbReference type="SMART" id="SM00338">
    <property type="entry name" value="BRLZ"/>
    <property type="match status" value="1"/>
</dbReference>
<keyword evidence="10" id="KW-1185">Reference proteome</keyword>
<feature type="compositionally biased region" description="Polar residues" evidence="7">
    <location>
        <begin position="937"/>
        <end position="951"/>
    </location>
</feature>
<evidence type="ECO:0000256" key="4">
    <source>
        <dbReference type="ARBA" id="ARBA00023163"/>
    </source>
</evidence>
<dbReference type="PANTHER" id="PTHR13690">
    <property type="entry name" value="TRANSCRIPTION FACTOR POSF21-RELATED"/>
    <property type="match status" value="1"/>
</dbReference>
<feature type="region of interest" description="Disordered" evidence="7">
    <location>
        <begin position="1"/>
        <end position="34"/>
    </location>
</feature>
<dbReference type="GO" id="GO:0005634">
    <property type="term" value="C:nucleus"/>
    <property type="evidence" value="ECO:0007669"/>
    <property type="project" value="UniProtKB-SubCell"/>
</dbReference>
<feature type="region of interest" description="Disordered" evidence="7">
    <location>
        <begin position="917"/>
        <end position="956"/>
    </location>
</feature>
<feature type="domain" description="BZIP" evidence="8">
    <location>
        <begin position="116"/>
        <end position="179"/>
    </location>
</feature>
<keyword evidence="2" id="KW-0805">Transcription regulation</keyword>
<keyword evidence="3" id="KW-0238">DNA-binding</keyword>
<comment type="caution">
    <text evidence="9">The sequence shown here is derived from an EMBL/GenBank/DDBJ whole genome shotgun (WGS) entry which is preliminary data.</text>
</comment>
<organism evidence="9 10">
    <name type="scientific">Arabidopsis thaliana x Arabidopsis arenosa</name>
    <dbReference type="NCBI Taxonomy" id="1240361"/>
    <lineage>
        <taxon>Eukaryota</taxon>
        <taxon>Viridiplantae</taxon>
        <taxon>Streptophyta</taxon>
        <taxon>Embryophyta</taxon>
        <taxon>Tracheophyta</taxon>
        <taxon>Spermatophyta</taxon>
        <taxon>Magnoliopsida</taxon>
        <taxon>eudicotyledons</taxon>
        <taxon>Gunneridae</taxon>
        <taxon>Pentapetalae</taxon>
        <taxon>rosids</taxon>
        <taxon>malvids</taxon>
        <taxon>Brassicales</taxon>
        <taxon>Brassicaceae</taxon>
        <taxon>Camelineae</taxon>
        <taxon>Arabidopsis</taxon>
    </lineage>
</organism>
<gene>
    <name evidence="9" type="ORF">ISN45_At02g007250</name>
</gene>
<evidence type="ECO:0000256" key="3">
    <source>
        <dbReference type="ARBA" id="ARBA00023125"/>
    </source>
</evidence>
<accession>A0A8T2FJ86</accession>
<feature type="coiled-coil region" evidence="6">
    <location>
        <begin position="587"/>
        <end position="618"/>
    </location>
</feature>
<reference evidence="9 10" key="1">
    <citation type="submission" date="2020-12" db="EMBL/GenBank/DDBJ databases">
        <title>Concerted genomic and epigenomic changes stabilize Arabidopsis allopolyploids.</title>
        <authorList>
            <person name="Chen Z."/>
        </authorList>
    </citation>
    <scope>NUCLEOTIDE SEQUENCE [LARGE SCALE GENOMIC DNA]</scope>
    <source>
        <strain evidence="9">Allo738</strain>
        <tissue evidence="9">Leaf</tissue>
    </source>
</reference>
<feature type="compositionally biased region" description="Polar residues" evidence="7">
    <location>
        <begin position="1"/>
        <end position="18"/>
    </location>
</feature>
<evidence type="ECO:0000313" key="10">
    <source>
        <dbReference type="Proteomes" id="UP000694240"/>
    </source>
</evidence>
<feature type="compositionally biased region" description="Polar residues" evidence="7">
    <location>
        <begin position="1121"/>
        <end position="1131"/>
    </location>
</feature>
<dbReference type="Pfam" id="PF07716">
    <property type="entry name" value="bZIP_2"/>
    <property type="match status" value="1"/>
</dbReference>
<feature type="coiled-coil region" evidence="6">
    <location>
        <begin position="148"/>
        <end position="189"/>
    </location>
</feature>
<sequence>MNGSDNITTSSGSRSMTQPSLASSSLPPLSPSSSTFHCNSLPSMSFSLSAPVESRDSSIKVNKNPSLPPLVDGDEDASWLEFGSSDYTDDELNKIAKSTKLQEIAKSTKLQEIASDPKKVRRILKNRELAASSKQRKLKYMIDLEHRIKFLENKNALIFEKIKLLEKDKTILMNEKKEITIRIESLEQQAQLRDALTEKLHVEIERLKTASSYQMLGFGSPHILRNLMSSEPDLNDPRGVKAWLGYVYWTNNRAAWWFFPGSRGVSFPGSGCVSWNDIRAGSLFLLREATRCMSTMTEPTDCLPVPRLLTFHLAGLSNFVACSRSFPLTSGNFLAYSREGSEPSLSRQDGASSSSNAREEPNPFVAGEDAIADIARELDLPKYPKPSLVRKTRAPAADEAGTSNWQDVTKPLLQVDSVVRDLIPDYSFLDYNTFHEASRRDFGAELRDEERDHAYASEELFRDSPSTQVGGEQILHFPGERQDNHLGFLSKDEPYTDHFFFVALNDVSVPENLVGTILTRWGTLARSIRFLEPCPGDIVFVHGELPAGKCNWVDHFSRERVERALKLSCGVSCSSSSESSDHRFSHFNELQETKLTLQEVYEKKRKEAREKKRAKEDAGTSQVALEAGAVGSVPEATATPDIVPEATPLVAKPVEGHEFLSSPNGSAAMNRPETIFGLPVRDRSKASGKRIRSSDPEAKNKKKKRKEVPLDALLESELYANEASNFLRVISSMNSMVQSYDSSTRSNLSAVAKLLEAEKRLAAAELARADVDSKAAVALQEKEKAERNAFTHKETMSVSPRPMLRSLFVEKMKVAEAKLTMVDQASDRWIVVEATDRWNARWMRSVLPTKPVRTSVAMPREMKDLTSDPNQLSFYFCVAMSTTEERSSHNRNKHLIEALTTEMGQIFDIHLNQIRQGHHKARKRKEQEFKSKPPDNSLRSIQSSPQKITHTPKSKSVFHSDYKPTNALFKFSGKQDYLEWEKNMDEWFSYKNFLSEMRFVCALSHLTGDAYKWWLQEVDDRLYYKERPITLWRDLKKLLRNKYAPQALECTPKGNPKIQGLAAQEKEQGLAPYSKENPIAEQQLKDEILKILNAYNKPKKVKSTSQPKMVTEEVVVHKQNRQPSLASSGEQKQCHTMEHENDKTEGSTKEENHHLVSTTSQACRADYVSKITILNMKGPPYDKPPDATPPFKTRGIYLNSQNRMKANLLSLGEGCTLWGPIKKTNDREISTHHMSQSRDPREDYQNQLRLKHMEECIEEPKMDISSFSTFHTYQWRPGELLDSSREEELVTNNALIQKEPLDPTPLPLVMMIPSTEHTVNLTQNGALIKVEPCLLVYNDFMTMITHLLFAKGVDNIAGELDLRSNPFQVGEDDVIMESTKNMEFDQALVAAEELEAEEQLEPEEHFEAENKLITEKEYGKDVILTSLVLIHDHQMGMCLICTLFPLSSFVPMGFLDKPQLGRSPGDIAVSTC</sequence>
<dbReference type="CDD" id="cd14703">
    <property type="entry name" value="bZIP_plant_RF2"/>
    <property type="match status" value="1"/>
</dbReference>
<feature type="region of interest" description="Disordered" evidence="7">
    <location>
        <begin position="340"/>
        <end position="364"/>
    </location>
</feature>
<evidence type="ECO:0000259" key="8">
    <source>
        <dbReference type="PROSITE" id="PS50217"/>
    </source>
</evidence>